<dbReference type="EMBL" id="BQFW01000002">
    <property type="protein sequence ID" value="GJJ69701.1"/>
    <property type="molecule type" value="Genomic_DNA"/>
</dbReference>
<keyword evidence="1" id="KW-0472">Membrane</keyword>
<feature type="compositionally biased region" description="Gly residues" evidence="2">
    <location>
        <begin position="731"/>
        <end position="746"/>
    </location>
</feature>
<feature type="region of interest" description="Disordered" evidence="2">
    <location>
        <begin position="473"/>
        <end position="499"/>
    </location>
</feature>
<comment type="caution">
    <text evidence="3">The sequence shown here is derived from an EMBL/GenBank/DDBJ whole genome shotgun (WGS) entry which is preliminary data.</text>
</comment>
<keyword evidence="1" id="KW-0999">Mitochondrion inner membrane</keyword>
<organism evidence="3 4">
    <name type="scientific">Entomortierella parvispora</name>
    <dbReference type="NCBI Taxonomy" id="205924"/>
    <lineage>
        <taxon>Eukaryota</taxon>
        <taxon>Fungi</taxon>
        <taxon>Fungi incertae sedis</taxon>
        <taxon>Mucoromycota</taxon>
        <taxon>Mortierellomycotina</taxon>
        <taxon>Mortierellomycetes</taxon>
        <taxon>Mortierellales</taxon>
        <taxon>Mortierellaceae</taxon>
        <taxon>Entomortierella</taxon>
    </lineage>
</organism>
<comment type="subunit">
    <text evidence="1">Component of the mitochondrial contact site and cristae organizing system (MICOS) complex.</text>
</comment>
<feature type="compositionally biased region" description="Basic and acidic residues" evidence="2">
    <location>
        <begin position="473"/>
        <end position="483"/>
    </location>
</feature>
<dbReference type="OrthoDB" id="2399148at2759"/>
<evidence type="ECO:0000256" key="2">
    <source>
        <dbReference type="SAM" id="MobiDB-lite"/>
    </source>
</evidence>
<comment type="subcellular location">
    <subcellularLocation>
        <location evidence="1">Mitochondrion inner membrane</location>
    </subcellularLocation>
</comment>
<feature type="compositionally biased region" description="Basic and acidic residues" evidence="2">
    <location>
        <begin position="490"/>
        <end position="499"/>
    </location>
</feature>
<dbReference type="AlphaFoldDB" id="A0A9P3LT45"/>
<dbReference type="InterPro" id="IPR019166">
    <property type="entry name" value="MIC26/MIC27"/>
</dbReference>
<feature type="compositionally biased region" description="Basic and acidic residues" evidence="2">
    <location>
        <begin position="579"/>
        <end position="590"/>
    </location>
</feature>
<feature type="region of interest" description="Disordered" evidence="2">
    <location>
        <begin position="724"/>
        <end position="747"/>
    </location>
</feature>
<name>A0A9P3LT45_9FUNG</name>
<feature type="region of interest" description="Disordered" evidence="2">
    <location>
        <begin position="579"/>
        <end position="710"/>
    </location>
</feature>
<reference evidence="3" key="1">
    <citation type="submission" date="2021-11" db="EMBL/GenBank/DDBJ databases">
        <authorList>
            <person name="Herlambang A."/>
            <person name="Guo Y."/>
            <person name="Takashima Y."/>
            <person name="Nishizawa T."/>
        </authorList>
    </citation>
    <scope>NUCLEOTIDE SEQUENCE</scope>
    <source>
        <strain evidence="3">E1425</strain>
    </source>
</reference>
<sequence length="779" mass="88530">MYRVKPQALAVASKRTRNPAFLIASTVTVAAFATTKTALCHQDSGIQTEAEHLKEHVQEFTNQVLELAESPYGPNEGGQGRGSSSSSSYGGHGRGQRGHGSSFFSSASQRAHGGLHGFGFRSSEGGAEESSRGENGGERSHRHSFGGFGSRDSEGGVKESLGGKHGGEYSQRRPFGGFGGGQAAGHMERFRGAYVEEPLIPALFYITLAGLTGTIIAHKSNFVFRFLSPVALALGASAYCIPRTTNNVLTGLRTYDYGELNREWKHWWLHTKDSVVSSTHALQSGLGSVAHTAKDATHDLSEKTHELTDKTQKVLHDVKDKTVEVAHDLKDKTEGVAHDIKNKTEDLAQDIKNQSYKSKYLGDQFENAQGQAKAAIEDKAGQARHWWNSEKRHAERSAHDLKRSAQEKGEQARDWFRDEARGRGGWDRGDFERGMDKFKSKARQDWEEGQEKLHQGRREFDRWNPADAAEEMRHEFGGVKDRAQSWGRQTSRDLRGRFEDAKDAGQDWFEDRGRDMKRFGREQEDRFEDVRHQFKKHGQEARDFGEDRFRDARRDIRNRAEDLQDHGRRAFHKFEHDFEEGDRSRFRDHSWGFGGRPGEDDGRRGGRFEDRDEYRGRDGRFGGDRYDSEPRRSVTEAAQEAKHWWQQKTSAADPYESFDRRSSSQERPPSSPWWKAGGGPKDIEDEIHRGADRFKDSVEHKAHQGHNWIQDRRDEMKRMLEHPEHFEGKFGRGGPFDQGRDFGMGGNNLASIYSNDNWFHYDQGEDNRASRRSGRDRAM</sequence>
<feature type="region of interest" description="Disordered" evidence="2">
    <location>
        <begin position="391"/>
        <end position="412"/>
    </location>
</feature>
<dbReference type="InterPro" id="IPR033181">
    <property type="entry name" value="Mic26_fungi"/>
</dbReference>
<accession>A0A9P3LT45</accession>
<feature type="compositionally biased region" description="Basic and acidic residues" evidence="2">
    <location>
        <begin position="762"/>
        <end position="779"/>
    </location>
</feature>
<comment type="function">
    <text evidence="1">Component of the MICOS complex, a large protein complex of the mitochondrial inner membrane that plays crucial roles in the maintenance of crista junctions, inner membrane architecture, and formation of contact sites to the outer membrane.</text>
</comment>
<evidence type="ECO:0000313" key="4">
    <source>
        <dbReference type="Proteomes" id="UP000827284"/>
    </source>
</evidence>
<dbReference type="Gene3D" id="1.20.120.20">
    <property type="entry name" value="Apolipoprotein"/>
    <property type="match status" value="1"/>
</dbReference>
<feature type="compositionally biased region" description="Basic and acidic residues" evidence="2">
    <location>
        <begin position="597"/>
        <end position="643"/>
    </location>
</feature>
<dbReference type="GO" id="GO:0042407">
    <property type="term" value="P:cristae formation"/>
    <property type="evidence" value="ECO:0007669"/>
    <property type="project" value="InterPro"/>
</dbReference>
<dbReference type="Proteomes" id="UP000827284">
    <property type="component" value="Unassembled WGS sequence"/>
</dbReference>
<feature type="compositionally biased region" description="Basic and acidic residues" evidence="2">
    <location>
        <begin position="686"/>
        <end position="702"/>
    </location>
</feature>
<proteinExistence type="predicted"/>
<feature type="region of interest" description="Disordered" evidence="2">
    <location>
        <begin position="69"/>
        <end position="177"/>
    </location>
</feature>
<dbReference type="PANTHER" id="PTHR28268:SF1">
    <property type="entry name" value="MICOS SUBUNIT MIC26"/>
    <property type="match status" value="1"/>
</dbReference>
<keyword evidence="4" id="KW-1185">Reference proteome</keyword>
<dbReference type="GO" id="GO:0044284">
    <property type="term" value="C:mitochondrial crista junction"/>
    <property type="evidence" value="ECO:0007669"/>
    <property type="project" value="TreeGrafter"/>
</dbReference>
<gene>
    <name evidence="3" type="ORF">EMPS_02049</name>
</gene>
<feature type="compositionally biased region" description="Basic and acidic residues" evidence="2">
    <location>
        <begin position="151"/>
        <end position="171"/>
    </location>
</feature>
<evidence type="ECO:0000313" key="3">
    <source>
        <dbReference type="EMBL" id="GJJ69701.1"/>
    </source>
</evidence>
<protein>
    <recommendedName>
        <fullName evidence="1">MICOS complex subunit</fullName>
    </recommendedName>
</protein>
<dbReference type="GO" id="GO:0061617">
    <property type="term" value="C:MICOS complex"/>
    <property type="evidence" value="ECO:0007669"/>
    <property type="project" value="UniProtKB-UniRule"/>
</dbReference>
<reference evidence="3" key="2">
    <citation type="journal article" date="2022" name="Microbiol. Resour. Announc.">
        <title>Whole-Genome Sequence of Entomortierella parvispora E1425, a Mucoromycotan Fungus Associated with Burkholderiaceae-Related Endosymbiotic Bacteria.</title>
        <authorList>
            <person name="Herlambang A."/>
            <person name="Guo Y."/>
            <person name="Takashima Y."/>
            <person name="Narisawa K."/>
            <person name="Ohta H."/>
            <person name="Nishizawa T."/>
        </authorList>
    </citation>
    <scope>NUCLEOTIDE SEQUENCE</scope>
    <source>
        <strain evidence="3">E1425</strain>
    </source>
</reference>
<keyword evidence="1" id="KW-0496">Mitochondrion</keyword>
<dbReference type="Pfam" id="PF09769">
    <property type="entry name" value="ApoO"/>
    <property type="match status" value="1"/>
</dbReference>
<feature type="compositionally biased region" description="Basic and acidic residues" evidence="2">
    <location>
        <begin position="129"/>
        <end position="139"/>
    </location>
</feature>
<dbReference type="SUPFAM" id="SSF47162">
    <property type="entry name" value="Apolipoprotein"/>
    <property type="match status" value="1"/>
</dbReference>
<feature type="region of interest" description="Disordered" evidence="2">
    <location>
        <begin position="759"/>
        <end position="779"/>
    </location>
</feature>
<dbReference type="PANTHER" id="PTHR28268">
    <property type="entry name" value="MICOS SUBUNIT MIC26"/>
    <property type="match status" value="1"/>
</dbReference>
<evidence type="ECO:0000256" key="1">
    <source>
        <dbReference type="RuleBase" id="RU363021"/>
    </source>
</evidence>